<accession>A0A1P8F6G9</accession>
<dbReference type="InterPro" id="IPR036388">
    <property type="entry name" value="WH-like_DNA-bd_sf"/>
</dbReference>
<dbReference type="SUPFAM" id="SSF46785">
    <property type="entry name" value="Winged helix' DNA-binding domain"/>
    <property type="match status" value="1"/>
</dbReference>
<dbReference type="InterPro" id="IPR036390">
    <property type="entry name" value="WH_DNA-bd_sf"/>
</dbReference>
<dbReference type="STRING" id="1839801.Dform_00670"/>
<reference evidence="2" key="1">
    <citation type="submission" date="2016-11" db="EMBL/GenBank/DDBJ databases">
        <title>Dehalogenimonas formicexedens sp. nov., a chlorinated alkane respiring bacterium isolated from contaminated groundwater.</title>
        <authorList>
            <person name="Key T.A."/>
            <person name="Bowman K.S."/>
            <person name="Lee I."/>
            <person name="Chun J."/>
            <person name="Albuquerque L."/>
            <person name="da Costa M.S."/>
            <person name="Rainey F.A."/>
            <person name="Moe W.M."/>
        </authorList>
    </citation>
    <scope>NUCLEOTIDE SEQUENCE [LARGE SCALE GENOMIC DNA]</scope>
    <source>
        <strain evidence="2">NSZ-14</strain>
    </source>
</reference>
<evidence type="ECO:0000313" key="2">
    <source>
        <dbReference type="Proteomes" id="UP000185934"/>
    </source>
</evidence>
<organism evidence="1 2">
    <name type="scientific">Dehalogenimonas formicexedens</name>
    <dbReference type="NCBI Taxonomy" id="1839801"/>
    <lineage>
        <taxon>Bacteria</taxon>
        <taxon>Bacillati</taxon>
        <taxon>Chloroflexota</taxon>
        <taxon>Dehalococcoidia</taxon>
        <taxon>Dehalococcoidales</taxon>
        <taxon>Dehalococcoidaceae</taxon>
        <taxon>Dehalogenimonas</taxon>
    </lineage>
</organism>
<keyword evidence="2" id="KW-1185">Reference proteome</keyword>
<evidence type="ECO:0000313" key="1">
    <source>
        <dbReference type="EMBL" id="APV44025.1"/>
    </source>
</evidence>
<protein>
    <recommendedName>
        <fullName evidence="3">MarR family protein</fullName>
    </recommendedName>
</protein>
<dbReference type="KEGG" id="dfo:Dform_00670"/>
<dbReference type="Gene3D" id="1.10.10.10">
    <property type="entry name" value="Winged helix-like DNA-binding domain superfamily/Winged helix DNA-binding domain"/>
    <property type="match status" value="1"/>
</dbReference>
<dbReference type="AlphaFoldDB" id="A0A1P8F6G9"/>
<name>A0A1P8F6G9_9CHLR</name>
<dbReference type="EMBL" id="CP018258">
    <property type="protein sequence ID" value="APV44025.1"/>
    <property type="molecule type" value="Genomic_DNA"/>
</dbReference>
<dbReference type="Proteomes" id="UP000185934">
    <property type="component" value="Chromosome"/>
</dbReference>
<evidence type="ECO:0008006" key="3">
    <source>
        <dbReference type="Google" id="ProtNLM"/>
    </source>
</evidence>
<gene>
    <name evidence="1" type="ORF">Dform_00670</name>
</gene>
<sequence>MECSMTKVEIELFMREFADDYESKEMLRLLGRHPYCRFNLQALADSLGMKPKDLGRTINRLQEKGLVRTFESKDKALYALTENEAWRDLITKTAALDYRQMANLESVP</sequence>
<proteinExistence type="predicted"/>